<protein>
    <recommendedName>
        <fullName evidence="4">Tetratricopeptide repeat protein</fullName>
    </recommendedName>
</protein>
<feature type="region of interest" description="Disordered" evidence="1">
    <location>
        <begin position="48"/>
        <end position="80"/>
    </location>
</feature>
<sequence>MDLAAGDHASAVAYLEESVLVWRARGWRSFLVGALQALGRAYDRAGLPDSAEARAHRGPRAGRRPRERRCRGPVARRVTP</sequence>
<keyword evidence="3" id="KW-1185">Reference proteome</keyword>
<dbReference type="EMBL" id="WBOF01000001">
    <property type="protein sequence ID" value="MQS15629.1"/>
    <property type="molecule type" value="Genomic_DNA"/>
</dbReference>
<dbReference type="Proteomes" id="UP000450000">
    <property type="component" value="Unassembled WGS sequence"/>
</dbReference>
<feature type="compositionally biased region" description="Basic residues" evidence="1">
    <location>
        <begin position="56"/>
        <end position="71"/>
    </location>
</feature>
<gene>
    <name evidence="2" type="ORF">F7Q99_26000</name>
</gene>
<evidence type="ECO:0000313" key="3">
    <source>
        <dbReference type="Proteomes" id="UP000450000"/>
    </source>
</evidence>
<dbReference type="RefSeq" id="WP_153465242.1">
    <property type="nucleotide sequence ID" value="NZ_WBOF01000001.1"/>
</dbReference>
<evidence type="ECO:0000313" key="2">
    <source>
        <dbReference type="EMBL" id="MQS15629.1"/>
    </source>
</evidence>
<comment type="caution">
    <text evidence="2">The sequence shown here is derived from an EMBL/GenBank/DDBJ whole genome shotgun (WGS) entry which is preliminary data.</text>
</comment>
<reference evidence="2 3" key="1">
    <citation type="submission" date="2019-09" db="EMBL/GenBank/DDBJ databases">
        <title>Genome Sequences of Streptomyces kaniharaensis ATCC 21070.</title>
        <authorList>
            <person name="Zhu W."/>
            <person name="De Crecy-Lagard V."/>
            <person name="Richards N.G."/>
        </authorList>
    </citation>
    <scope>NUCLEOTIDE SEQUENCE [LARGE SCALE GENOMIC DNA]</scope>
    <source>
        <strain evidence="2 3">SF-557</strain>
    </source>
</reference>
<evidence type="ECO:0000256" key="1">
    <source>
        <dbReference type="SAM" id="MobiDB-lite"/>
    </source>
</evidence>
<name>A0A6N7KYK2_9ACTN</name>
<accession>A0A6N7KYK2</accession>
<organism evidence="2 3">
    <name type="scientific">Streptomyces kaniharaensis</name>
    <dbReference type="NCBI Taxonomy" id="212423"/>
    <lineage>
        <taxon>Bacteria</taxon>
        <taxon>Bacillati</taxon>
        <taxon>Actinomycetota</taxon>
        <taxon>Actinomycetes</taxon>
        <taxon>Kitasatosporales</taxon>
        <taxon>Streptomycetaceae</taxon>
        <taxon>Streptomyces</taxon>
    </lineage>
</organism>
<dbReference type="AlphaFoldDB" id="A0A6N7KYK2"/>
<evidence type="ECO:0008006" key="4">
    <source>
        <dbReference type="Google" id="ProtNLM"/>
    </source>
</evidence>
<proteinExistence type="predicted"/>